<comment type="caution">
    <text evidence="3">The sequence shown here is derived from an EMBL/GenBank/DDBJ whole genome shotgun (WGS) entry which is preliminary data.</text>
</comment>
<dbReference type="Proteomes" id="UP001208186">
    <property type="component" value="Unassembled WGS sequence"/>
</dbReference>
<feature type="compositionally biased region" description="Polar residues" evidence="1">
    <location>
        <begin position="850"/>
        <end position="865"/>
    </location>
</feature>
<evidence type="ECO:0000313" key="2">
    <source>
        <dbReference type="EMBL" id="MCU4719082.1"/>
    </source>
</evidence>
<proteinExistence type="predicted"/>
<accession>A0AAE3LFZ3</accession>
<evidence type="ECO:0000313" key="5">
    <source>
        <dbReference type="Proteomes" id="UP001209746"/>
    </source>
</evidence>
<feature type="region of interest" description="Disordered" evidence="1">
    <location>
        <begin position="840"/>
        <end position="870"/>
    </location>
</feature>
<sequence length="1972" mass="220038">MIQNARDAIDPTGPGQVYVGILDEGILVANTGEPFDLLDEDTERAVKMIGESNKTDQETDEEAGVDMDSDSVGHIGVGLKSTVAVGDDFEVWSRLPEDEEPLRVRYSRAYITAAVAARFGNDLPAELDFTDGLVGAFAEAAENGLFKPHPQFKSDPIDPKDDLGKAPLFWFPWPLDPADSGPSNTTLASRANQLLTAPQETLSQFAEPPSVPFRTAVFVEYRDDMWRSLLSAFDIPTPIKSPDSPSERADELWEKLSHHGDRSEGFDPETLINLGKIEDLYLERISKDTTIETEHWSACETEPEHTVPDEGVNHRRFDVDIKTDSGTQTLTYDSYAATWDGVETTRPRVIVERPRVSADGTARTTYPLHLYYPISATEDALPVCFHGRLRVTTERKDLSRGSADHNRRVLKHGAELFGRIAAGTATLALDRETADHWSRYPWVLLPDSDKNPDRVPESPKDTTDLIAHFRQQILKVLQETPTVPTLSGPATVDSTTVYPSADNFKAIAAASEITEASETKAPTPDSHQIPTPETLRAALKLQSQGSNAERQRQQWEAFVGEDRATETLKEWARWLNTILAVDEAKSSEKRTPTRVVDIRRGQEMFAGVVELIDKAATELDTSISTILEKEWLTGTLPGVYLLPCEQADSDETVELVPIEPSPSGQIERGARSTRTVLWGLDREELPFSYPPEHGQFDVFFLDQESQRGQATDVLRKAGKTRTWGVREYTDFPSLYEALLQTFKPPTRDIDLGSLAALADLVSNIEVDSEALGQSELSVGNQSHFIKSLSNTDRRSTLRLRLGIRRSSIRNPKFPEIPLTDFSLSDTWQQSRQHALQAVDSIDEDSGGTDGSSWEATDEFASNSFPEPTPDTATWEAFPGTVTDDETQKNLARTISLLGVSSLPGVHYLPLHGDTHPRVNEGVPNWHPAEWTDEELPPWAVNHRDSLRSAIAATDYTPFITSYNYHPRSTVSHLGCEKAPTSAEASKQQSYLIGWAWFDPAQLATLESNPDRVRTLLHRYSTEYRQNLLTTKWHCRRYNGCSMTDATVPTVANLQLRQLPIWSPIVKITESLEDNKTWESERDQLSFAVIETDGGGRTGWRLFPHIDPDDDEVMVSESLLADLGVVSLSELDVTGAEHRLQRVQAVLAETEDSDLTDVYEPVPLSIPSTQLENWKRAYSQLLRPVLDAWDAPDDDAEINSVLNELLSTLTHIPLKRNGEWYTASIEWIREHGGTAVWRYPRENPTRWVKTALSEAYEGQPGYHFEHPVQQAGFAEFSETALSIPSISATEPHLSAEQFIERTRPTTEVINRSKLQEWTETLESRLPLLLATISARSHDRLESATKTLQTGINTIAVIDQLPADIRADLSDPRSVTYYLPKESDSTADDNDQKGIAVVASEIDTPAIGDLTQAIALLTQQFGNLGTIQSVLEADEYMQARRRLEGTYPVEDAEQFLEERRRTNLRTRFELAADLLDWLGYPRPSVEGAAKQLLEHSEQDTDFEKLGDVIRSDTNLSHIPDELQTYLERCRDVDQPIREALALLFNPGPDGIATIREHITALEPEDSKQKLIEWFAVHARDLPGNFVTKPIADQCSRLSKADAVWVETDEEFITSPSDWHDAIENQGTTLTWHEQLPEYAATEKFGTYWLDLTVNDRVTALIDRFHSQLTSEIPDQTANKVRAYIIDGEPLPAPADSSPDHKERAFASATNYLREHDVTSLAILDNDESIGSVNADTPERSPSSGGTGGGPGSFTGRGELAEVAVTLEILTRTAAWLNTESTPKEALVNQFNSLYRIQTADGDEAVDYQWHTERRWTRELRPLFNQETDRVITEFIDWQSSIPTDGSLADLASVALLDVSGEQGPGFDLIDPVTQDGTAFSPCPVEVKSVATTEPPYSIRLSTNEYQQCKIHVSQSDHPYVLRIVYVPSDNPTIAASKDVATHEITTVDQLKELVGHPFDMQVRSGYLRPTLDTE</sequence>
<feature type="region of interest" description="Disordered" evidence="1">
    <location>
        <begin position="1727"/>
        <end position="1754"/>
    </location>
</feature>
<gene>
    <name evidence="3" type="ORF">OB914_14405</name>
    <name evidence="2" type="ORF">OB916_13590</name>
</gene>
<feature type="compositionally biased region" description="Gly residues" evidence="1">
    <location>
        <begin position="1742"/>
        <end position="1752"/>
    </location>
</feature>
<dbReference type="EMBL" id="JAOPKC010000020">
    <property type="protein sequence ID" value="MCU4719082.1"/>
    <property type="molecule type" value="Genomic_DNA"/>
</dbReference>
<keyword evidence="4" id="KW-1185">Reference proteome</keyword>
<feature type="compositionally biased region" description="Acidic residues" evidence="1">
    <location>
        <begin position="58"/>
        <end position="69"/>
    </location>
</feature>
<dbReference type="InterPro" id="IPR036890">
    <property type="entry name" value="HATPase_C_sf"/>
</dbReference>
<feature type="region of interest" description="Disordered" evidence="1">
    <location>
        <begin position="51"/>
        <end position="71"/>
    </location>
</feature>
<name>A0AAE3LFZ3_9EURY</name>
<dbReference type="RefSeq" id="WP_315909834.1">
    <property type="nucleotide sequence ID" value="NZ_JAOPKC010000020.1"/>
</dbReference>
<dbReference type="Proteomes" id="UP001209746">
    <property type="component" value="Unassembled WGS sequence"/>
</dbReference>
<evidence type="ECO:0000256" key="1">
    <source>
        <dbReference type="SAM" id="MobiDB-lite"/>
    </source>
</evidence>
<evidence type="ECO:0000313" key="3">
    <source>
        <dbReference type="EMBL" id="MCU4728145.1"/>
    </source>
</evidence>
<evidence type="ECO:0000313" key="4">
    <source>
        <dbReference type="Proteomes" id="UP001208186"/>
    </source>
</evidence>
<dbReference type="SUPFAM" id="SSF55874">
    <property type="entry name" value="ATPase domain of HSP90 chaperone/DNA topoisomerase II/histidine kinase"/>
    <property type="match status" value="1"/>
</dbReference>
<protein>
    <submittedName>
        <fullName evidence="3">Uncharacterized protein</fullName>
    </submittedName>
</protein>
<dbReference type="EMBL" id="JAOPKD010000020">
    <property type="protein sequence ID" value="MCU4728145.1"/>
    <property type="molecule type" value="Genomic_DNA"/>
</dbReference>
<reference evidence="3" key="1">
    <citation type="submission" date="2023-02" db="EMBL/GenBank/DDBJ databases">
        <title>Enrichment on poylsaccharides allowed isolation of novel metabolic and taxonomic groups of Haloarchaea.</title>
        <authorList>
            <person name="Sorokin D.Y."/>
            <person name="Elcheninov A.G."/>
            <person name="Khizhniak T.V."/>
            <person name="Kolganova T.V."/>
            <person name="Kublanov I.V."/>
        </authorList>
    </citation>
    <scope>NUCLEOTIDE SEQUENCE</scope>
    <source>
        <strain evidence="2 4">HArc-curdl5-1</strain>
        <strain evidence="3">HArc-curdl7</strain>
    </source>
</reference>
<organism evidence="3 5">
    <name type="scientific">Halapricum hydrolyticum</name>
    <dbReference type="NCBI Taxonomy" id="2979991"/>
    <lineage>
        <taxon>Archaea</taxon>
        <taxon>Methanobacteriati</taxon>
        <taxon>Methanobacteriota</taxon>
        <taxon>Stenosarchaea group</taxon>
        <taxon>Halobacteria</taxon>
        <taxon>Halobacteriales</taxon>
        <taxon>Haloarculaceae</taxon>
        <taxon>Halapricum</taxon>
    </lineage>
</organism>